<dbReference type="AlphaFoldDB" id="A0A1H9WYP8"/>
<evidence type="ECO:0000313" key="2">
    <source>
        <dbReference type="EMBL" id="SES38777.1"/>
    </source>
</evidence>
<gene>
    <name evidence="2" type="ORF">SAMN05421870_1261</name>
</gene>
<sequence length="286" mass="30923">GGGGNLSVPGGDWSPPPCWYAPRYSPEELKEKIDDSPFSVTGRDPDNGGQKQDTDLAIREKYESGDYDDYNLDKQGEGQFWAAVPNPDEKDAAKAQSCTELPFWVENGEVPDVENAISPQILSKLAYARIRVPDTRVEMNPAGRQTVNLPTWVWLDEGRYKRLSVRASVDLGAGREIWARTTVEPEALKLDPGTDSARLHPGSGECGVKDDGSIGTRYVKGSGKKAPPCGVTYLRASRGGGSYTLRSTLTWTASWEGSGGAGAQDLPSGEFGGQQDITVQEIQTIN</sequence>
<protein>
    <recommendedName>
        <fullName evidence="4">Secreted protein</fullName>
    </recommendedName>
</protein>
<dbReference type="Proteomes" id="UP000182841">
    <property type="component" value="Unassembled WGS sequence"/>
</dbReference>
<organism evidence="2 3">
    <name type="scientific">Streptomyces qinglanensis</name>
    <dbReference type="NCBI Taxonomy" id="943816"/>
    <lineage>
        <taxon>Bacteria</taxon>
        <taxon>Bacillati</taxon>
        <taxon>Actinomycetota</taxon>
        <taxon>Actinomycetes</taxon>
        <taxon>Kitasatosporales</taxon>
        <taxon>Streptomycetaceae</taxon>
        <taxon>Streptomyces</taxon>
    </lineage>
</organism>
<reference evidence="3" key="1">
    <citation type="submission" date="2016-10" db="EMBL/GenBank/DDBJ databases">
        <authorList>
            <person name="Varghese N."/>
            <person name="Submissions S."/>
        </authorList>
    </citation>
    <scope>NUCLEOTIDE SEQUENCE [LARGE SCALE GENOMIC DNA]</scope>
    <source>
        <strain evidence="3">CGMCC 4.6825</strain>
    </source>
</reference>
<dbReference type="EMBL" id="FOGO01000026">
    <property type="protein sequence ID" value="SES38777.1"/>
    <property type="molecule type" value="Genomic_DNA"/>
</dbReference>
<feature type="compositionally biased region" description="Basic and acidic residues" evidence="1">
    <location>
        <begin position="25"/>
        <end position="35"/>
    </location>
</feature>
<proteinExistence type="predicted"/>
<keyword evidence="3" id="KW-1185">Reference proteome</keyword>
<feature type="non-terminal residue" evidence="2">
    <location>
        <position position="1"/>
    </location>
</feature>
<accession>A0A1H9WYP8</accession>
<dbReference type="STRING" id="943816.AN217_06460"/>
<evidence type="ECO:0000256" key="1">
    <source>
        <dbReference type="SAM" id="MobiDB-lite"/>
    </source>
</evidence>
<evidence type="ECO:0008006" key="4">
    <source>
        <dbReference type="Google" id="ProtNLM"/>
    </source>
</evidence>
<name>A0A1H9WYP8_9ACTN</name>
<feature type="region of interest" description="Disordered" evidence="1">
    <location>
        <begin position="1"/>
        <end position="56"/>
    </location>
</feature>
<evidence type="ECO:0000313" key="3">
    <source>
        <dbReference type="Proteomes" id="UP000182841"/>
    </source>
</evidence>